<keyword evidence="2" id="KW-1133">Transmembrane helix</keyword>
<evidence type="ECO:0008006" key="5">
    <source>
        <dbReference type="Google" id="ProtNLM"/>
    </source>
</evidence>
<keyword evidence="2" id="KW-0472">Membrane</keyword>
<gene>
    <name evidence="3" type="ORF">R1flu_006010</name>
</gene>
<dbReference type="InterPro" id="IPR034572">
    <property type="entry name" value="MCD1"/>
</dbReference>
<evidence type="ECO:0000256" key="1">
    <source>
        <dbReference type="SAM" id="MobiDB-lite"/>
    </source>
</evidence>
<feature type="compositionally biased region" description="Basic and acidic residues" evidence="1">
    <location>
        <begin position="342"/>
        <end position="352"/>
    </location>
</feature>
<dbReference type="EMBL" id="JBHFFA010000003">
    <property type="protein sequence ID" value="KAL2634531.1"/>
    <property type="molecule type" value="Genomic_DNA"/>
</dbReference>
<name>A0ABD1YUT2_9MARC</name>
<keyword evidence="4" id="KW-1185">Reference proteome</keyword>
<dbReference type="PANTHER" id="PTHR36317:SF1">
    <property type="entry name" value="PROTEIN MULTIPLE CHLOROPLAST DIVISION SITE 1"/>
    <property type="match status" value="1"/>
</dbReference>
<sequence length="512" mass="56273">MEVVSVCKLCSGDVLGVSRQRGGSVNSRINSHRIVARFSHSALSSGEGRRQLVARSVCSSRMGFCVRGALLTQRKFIVSSNSYGPVEQKADLRYRVTLTSKCVRLSPGRNLRRLQCRSEVRLSDATVDVSGRENVSSTSGDFSPNSAETISRETNLAHVSTGSQPQRGLPVNLVTGVAVTAAVVVMTLLGFLAKPRRNGGGSMADLVRRGQVRSDRGADSELLKYEDPFNNPLVKMGNKNPIVKMCGKIFRLAPVTLTDEKVTKHQNRRIQAYRWKRPSVFLSEGDPVPEGVDPEEVRWIPSNHPFATTSNYIDEDLAQRNVYQTKGVPSRLRAEHEALRRKMEEATRREQDFQPPGMQFSGGKAWEANNSTEEETSGWSDGKDDKTKMTDSSTASDKQMNDKVGGSSSSFNGLSQGGGSVNGEKASRLRNIDFTGEVQGSGGKDQQRFDTGGSDNYSETELKKSAPELLDCFSTAKFACLILRVLSQKQPHCRVAFSRGDMKIFPRGKFCN</sequence>
<comment type="caution">
    <text evidence="3">The sequence shown here is derived from an EMBL/GenBank/DDBJ whole genome shotgun (WGS) entry which is preliminary data.</text>
</comment>
<organism evidence="3 4">
    <name type="scientific">Riccia fluitans</name>
    <dbReference type="NCBI Taxonomy" id="41844"/>
    <lineage>
        <taxon>Eukaryota</taxon>
        <taxon>Viridiplantae</taxon>
        <taxon>Streptophyta</taxon>
        <taxon>Embryophyta</taxon>
        <taxon>Marchantiophyta</taxon>
        <taxon>Marchantiopsida</taxon>
        <taxon>Marchantiidae</taxon>
        <taxon>Marchantiales</taxon>
        <taxon>Ricciaceae</taxon>
        <taxon>Riccia</taxon>
    </lineage>
</organism>
<dbReference type="Proteomes" id="UP001605036">
    <property type="component" value="Unassembled WGS sequence"/>
</dbReference>
<feature type="region of interest" description="Disordered" evidence="1">
    <location>
        <begin position="342"/>
        <end position="460"/>
    </location>
</feature>
<protein>
    <recommendedName>
        <fullName evidence="5">Protein MULTIPLE CHLOROPLAST DIVISION SITE 1</fullName>
    </recommendedName>
</protein>
<keyword evidence="2" id="KW-0812">Transmembrane</keyword>
<evidence type="ECO:0000313" key="3">
    <source>
        <dbReference type="EMBL" id="KAL2634531.1"/>
    </source>
</evidence>
<feature type="transmembrane region" description="Helical" evidence="2">
    <location>
        <begin position="173"/>
        <end position="193"/>
    </location>
</feature>
<evidence type="ECO:0000313" key="4">
    <source>
        <dbReference type="Proteomes" id="UP001605036"/>
    </source>
</evidence>
<accession>A0ABD1YUT2</accession>
<dbReference type="PANTHER" id="PTHR36317">
    <property type="entry name" value="PROTEIN MULTIPLE CHLOROPLAST DIVISION SITE 1"/>
    <property type="match status" value="1"/>
</dbReference>
<dbReference type="AlphaFoldDB" id="A0ABD1YUT2"/>
<proteinExistence type="predicted"/>
<reference evidence="3 4" key="1">
    <citation type="submission" date="2024-09" db="EMBL/GenBank/DDBJ databases">
        <title>Chromosome-scale assembly of Riccia fluitans.</title>
        <authorList>
            <person name="Paukszto L."/>
            <person name="Sawicki J."/>
            <person name="Karawczyk K."/>
            <person name="Piernik-Szablinska J."/>
            <person name="Szczecinska M."/>
            <person name="Mazdziarz M."/>
        </authorList>
    </citation>
    <scope>NUCLEOTIDE SEQUENCE [LARGE SCALE GENOMIC DNA]</scope>
    <source>
        <strain evidence="3">Rf_01</strain>
        <tissue evidence="3">Aerial parts of the thallus</tissue>
    </source>
</reference>
<evidence type="ECO:0000256" key="2">
    <source>
        <dbReference type="SAM" id="Phobius"/>
    </source>
</evidence>